<comment type="caution">
    <text evidence="1">The sequence shown here is derived from an EMBL/GenBank/DDBJ whole genome shotgun (WGS) entry which is preliminary data.</text>
</comment>
<dbReference type="Proteomes" id="UP000650511">
    <property type="component" value="Unassembled WGS sequence"/>
</dbReference>
<reference evidence="1" key="2">
    <citation type="submission" date="2020-09" db="EMBL/GenBank/DDBJ databases">
        <authorList>
            <person name="Sun Q."/>
            <person name="Zhou Y."/>
        </authorList>
    </citation>
    <scope>NUCLEOTIDE SEQUENCE</scope>
    <source>
        <strain evidence="1">CGMCC 1.14988</strain>
    </source>
</reference>
<dbReference type="AlphaFoldDB" id="A0A8J3AAP0"/>
<dbReference type="RefSeq" id="WP_130648722.1">
    <property type="nucleotide sequence ID" value="NZ_BMHA01000013.1"/>
</dbReference>
<keyword evidence="2" id="KW-1185">Reference proteome</keyword>
<name>A0A8J3AAP0_9ACTN</name>
<proteinExistence type="predicted"/>
<evidence type="ECO:0000313" key="1">
    <source>
        <dbReference type="EMBL" id="GGI08967.1"/>
    </source>
</evidence>
<protein>
    <submittedName>
        <fullName evidence="1">Uncharacterized protein</fullName>
    </submittedName>
</protein>
<accession>A0A8J3AAP0</accession>
<gene>
    <name evidence="1" type="ORF">GCM10011354_31730</name>
</gene>
<evidence type="ECO:0000313" key="2">
    <source>
        <dbReference type="Proteomes" id="UP000650511"/>
    </source>
</evidence>
<organism evidence="1 2">
    <name type="scientific">Egicoccus halophilus</name>
    <dbReference type="NCBI Taxonomy" id="1670830"/>
    <lineage>
        <taxon>Bacteria</taxon>
        <taxon>Bacillati</taxon>
        <taxon>Actinomycetota</taxon>
        <taxon>Nitriliruptoria</taxon>
        <taxon>Egicoccales</taxon>
        <taxon>Egicoccaceae</taxon>
        <taxon>Egicoccus</taxon>
    </lineage>
</organism>
<reference evidence="1" key="1">
    <citation type="journal article" date="2014" name="Int. J. Syst. Evol. Microbiol.">
        <title>Complete genome sequence of Corynebacterium casei LMG S-19264T (=DSM 44701T), isolated from a smear-ripened cheese.</title>
        <authorList>
            <consortium name="US DOE Joint Genome Institute (JGI-PGF)"/>
            <person name="Walter F."/>
            <person name="Albersmeier A."/>
            <person name="Kalinowski J."/>
            <person name="Ruckert C."/>
        </authorList>
    </citation>
    <scope>NUCLEOTIDE SEQUENCE</scope>
    <source>
        <strain evidence="1">CGMCC 1.14988</strain>
    </source>
</reference>
<sequence>MEPTSLLYVMTMERRIAYEAAARHNTRVRERRAARSRVAGRRLTSGRLWRRASAAPACATC</sequence>
<dbReference type="EMBL" id="BMHA01000013">
    <property type="protein sequence ID" value="GGI08967.1"/>
    <property type="molecule type" value="Genomic_DNA"/>
</dbReference>